<comment type="function">
    <text evidence="4">Involved in cell division and chromosome segregation.</text>
</comment>
<comment type="similarity">
    <text evidence="4">Belongs to the WhiA family.</text>
</comment>
<evidence type="ECO:0000256" key="1">
    <source>
        <dbReference type="ARBA" id="ARBA00022618"/>
    </source>
</evidence>
<keyword evidence="8" id="KW-1185">Reference proteome</keyword>
<dbReference type="eggNOG" id="COG1481">
    <property type="taxonomic scope" value="Bacteria"/>
</dbReference>
<organism evidence="7 8">
    <name type="scientific">[Clostridium] methylpentosum DSM 5476</name>
    <dbReference type="NCBI Taxonomy" id="537013"/>
    <lineage>
        <taxon>Bacteria</taxon>
        <taxon>Bacillati</taxon>
        <taxon>Bacillota</taxon>
        <taxon>Clostridia</taxon>
        <taxon>Eubacteriales</taxon>
        <taxon>Oscillospiraceae</taxon>
        <taxon>Oscillospiraceae incertae sedis</taxon>
    </lineage>
</organism>
<dbReference type="PANTHER" id="PTHR37307">
    <property type="entry name" value="CELL DIVISION PROTEIN WHIA-RELATED"/>
    <property type="match status" value="1"/>
</dbReference>
<dbReference type="InterPro" id="IPR039518">
    <property type="entry name" value="WhiA_LAGLIDADG_dom"/>
</dbReference>
<dbReference type="Gene3D" id="3.10.28.10">
    <property type="entry name" value="Homing endonucleases"/>
    <property type="match status" value="1"/>
</dbReference>
<dbReference type="InterPro" id="IPR027434">
    <property type="entry name" value="Homing_endonucl"/>
</dbReference>
<name>C0EG40_9FIRM</name>
<protein>
    <recommendedName>
        <fullName evidence="4">Probable cell division protein WhiA</fullName>
    </recommendedName>
</protein>
<dbReference type="NCBIfam" id="TIGR00647">
    <property type="entry name" value="DNA_bind_WhiA"/>
    <property type="match status" value="1"/>
</dbReference>
<keyword evidence="2 4" id="KW-0238">DNA-binding</keyword>
<evidence type="ECO:0000259" key="6">
    <source>
        <dbReference type="Pfam" id="PF14527"/>
    </source>
</evidence>
<evidence type="ECO:0000256" key="3">
    <source>
        <dbReference type="ARBA" id="ARBA00023306"/>
    </source>
</evidence>
<dbReference type="HAMAP" id="MF_01420">
    <property type="entry name" value="HTH_type_WhiA"/>
    <property type="match status" value="1"/>
</dbReference>
<dbReference type="SUPFAM" id="SSF55608">
    <property type="entry name" value="Homing endonucleases"/>
    <property type="match status" value="1"/>
</dbReference>
<evidence type="ECO:0000256" key="2">
    <source>
        <dbReference type="ARBA" id="ARBA00023125"/>
    </source>
</evidence>
<keyword evidence="1 4" id="KW-0132">Cell division</keyword>
<dbReference type="Proteomes" id="UP000003340">
    <property type="component" value="Unassembled WGS sequence"/>
</dbReference>
<dbReference type="InterPro" id="IPR023054">
    <property type="entry name" value="Sporulation_regulator_WhiA_C"/>
</dbReference>
<proteinExistence type="inferred from homology"/>
<dbReference type="InterPro" id="IPR003802">
    <property type="entry name" value="Sporulation_regulator_WhiA"/>
</dbReference>
<evidence type="ECO:0000313" key="8">
    <source>
        <dbReference type="Proteomes" id="UP000003340"/>
    </source>
</evidence>
<dbReference type="STRING" id="537013.CLOSTMETH_02832"/>
<dbReference type="EMBL" id="ACEC01000095">
    <property type="protein sequence ID" value="EEG29561.1"/>
    <property type="molecule type" value="Genomic_DNA"/>
</dbReference>
<dbReference type="GO" id="GO:0051301">
    <property type="term" value="P:cell division"/>
    <property type="evidence" value="ECO:0007669"/>
    <property type="project" value="UniProtKB-UniRule"/>
</dbReference>
<dbReference type="PANTHER" id="PTHR37307:SF1">
    <property type="entry name" value="CELL DIVISION PROTEIN WHIA-RELATED"/>
    <property type="match status" value="1"/>
</dbReference>
<dbReference type="Pfam" id="PF14527">
    <property type="entry name" value="LAGLIDADG_WhiA"/>
    <property type="match status" value="1"/>
</dbReference>
<dbReference type="GO" id="GO:0043937">
    <property type="term" value="P:regulation of sporulation"/>
    <property type="evidence" value="ECO:0007669"/>
    <property type="project" value="InterPro"/>
</dbReference>
<feature type="domain" description="WhiA LAGLIDADG-like" evidence="6">
    <location>
        <begin position="119"/>
        <end position="210"/>
    </location>
</feature>
<evidence type="ECO:0000256" key="4">
    <source>
        <dbReference type="HAMAP-Rule" id="MF_01420"/>
    </source>
</evidence>
<dbReference type="HOGENOM" id="CLU_053282_0_0_9"/>
<sequence length="302" mass="34227">MSFSVQVKDELCEVVAPDRESMLAELSAMVLFSRAFERGNCVLQTENRGVADRFIDFLVDEFDTILTLISAPNPKRRGTTRYTLAIDNSAQREQIRRRFFREGEPRIDFAPLENESNRSAFIRGAFVTCGSMNDPHKEYHLEFVVAHHDLAADLASLISELDIPIKLTRRKNSYVLYIKESENIEDLLTLMGATKASLEIMEIKVMKDVRNKVNRVTNCETANIGKTVAASTKQVDDINLIIQKRGLDYLPDNLKEVALARLDNPEMSLNELVEELHFSISKSGLNHRLKRIGELADGLRKG</sequence>
<feature type="domain" description="Sporulation regulator WhiA C-terminal" evidence="5">
    <location>
        <begin position="213"/>
        <end position="296"/>
    </location>
</feature>
<reference evidence="7 8" key="1">
    <citation type="submission" date="2009-01" db="EMBL/GenBank/DDBJ databases">
        <authorList>
            <person name="Fulton L."/>
            <person name="Clifton S."/>
            <person name="Fulton B."/>
            <person name="Xu J."/>
            <person name="Minx P."/>
            <person name="Pepin K.H."/>
            <person name="Johnson M."/>
            <person name="Bhonagiri V."/>
            <person name="Nash W.E."/>
            <person name="Mardis E.R."/>
            <person name="Wilson R.K."/>
        </authorList>
    </citation>
    <scope>NUCLEOTIDE SEQUENCE [LARGE SCALE GENOMIC DNA]</scope>
    <source>
        <strain evidence="7 8">DSM 5476</strain>
    </source>
</reference>
<gene>
    <name evidence="4" type="primary">whiA</name>
    <name evidence="7" type="ORF">CLOSTMETH_02832</name>
</gene>
<keyword evidence="3 4" id="KW-0131">Cell cycle</keyword>
<dbReference type="Pfam" id="PF02650">
    <property type="entry name" value="HTH_WhiA"/>
    <property type="match status" value="1"/>
</dbReference>
<evidence type="ECO:0000259" key="5">
    <source>
        <dbReference type="Pfam" id="PF02650"/>
    </source>
</evidence>
<reference evidence="7 8" key="2">
    <citation type="submission" date="2009-02" db="EMBL/GenBank/DDBJ databases">
        <title>Draft genome sequence of Clostridium methylpentosum (DSM 5476).</title>
        <authorList>
            <person name="Sudarsanam P."/>
            <person name="Ley R."/>
            <person name="Guruge J."/>
            <person name="Turnbaugh P.J."/>
            <person name="Mahowald M."/>
            <person name="Liep D."/>
            <person name="Gordon J."/>
        </authorList>
    </citation>
    <scope>NUCLEOTIDE SEQUENCE [LARGE SCALE GENOMIC DNA]</scope>
    <source>
        <strain evidence="7 8">DSM 5476</strain>
    </source>
</reference>
<comment type="caution">
    <text evidence="7">The sequence shown here is derived from an EMBL/GenBank/DDBJ whole genome shotgun (WGS) entry which is preliminary data.</text>
</comment>
<dbReference type="AlphaFoldDB" id="C0EG40"/>
<accession>C0EG40</accession>
<dbReference type="GO" id="GO:0003677">
    <property type="term" value="F:DNA binding"/>
    <property type="evidence" value="ECO:0007669"/>
    <property type="project" value="UniProtKB-UniRule"/>
</dbReference>
<evidence type="ECO:0000313" key="7">
    <source>
        <dbReference type="EMBL" id="EEG29561.1"/>
    </source>
</evidence>